<gene>
    <name evidence="10" type="primary">flgE</name>
    <name evidence="10" type="ORF">MTBBW1_1730050</name>
</gene>
<dbReference type="Proteomes" id="UP000191931">
    <property type="component" value="Unassembled WGS sequence"/>
</dbReference>
<dbReference type="InterPro" id="IPR011491">
    <property type="entry name" value="FlgE_D2"/>
</dbReference>
<comment type="subcellular location">
    <subcellularLocation>
        <location evidence="1 5">Bacterial flagellum basal body</location>
    </subcellularLocation>
</comment>
<comment type="similarity">
    <text evidence="2 5">Belongs to the flagella basal body rod proteins family.</text>
</comment>
<evidence type="ECO:0000313" key="10">
    <source>
        <dbReference type="EMBL" id="SLM29252.1"/>
    </source>
</evidence>
<evidence type="ECO:0000259" key="7">
    <source>
        <dbReference type="Pfam" id="PF06429"/>
    </source>
</evidence>
<dbReference type="Pfam" id="PF07559">
    <property type="entry name" value="FlgE_D2"/>
    <property type="match status" value="1"/>
</dbReference>
<dbReference type="Pfam" id="PF00460">
    <property type="entry name" value="Flg_bb_rod"/>
    <property type="match status" value="1"/>
</dbReference>
<dbReference type="PANTHER" id="PTHR30435:SF1">
    <property type="entry name" value="FLAGELLAR HOOK PROTEIN FLGE"/>
    <property type="match status" value="1"/>
</dbReference>
<dbReference type="GO" id="GO:0071978">
    <property type="term" value="P:bacterial-type flagellum-dependent swarming motility"/>
    <property type="evidence" value="ECO:0007669"/>
    <property type="project" value="TreeGrafter"/>
</dbReference>
<dbReference type="GO" id="GO:0009425">
    <property type="term" value="C:bacterial-type flagellum basal body"/>
    <property type="evidence" value="ECO:0007669"/>
    <property type="project" value="UniProtKB-SubCell"/>
</dbReference>
<dbReference type="GO" id="GO:0005829">
    <property type="term" value="C:cytosol"/>
    <property type="evidence" value="ECO:0007669"/>
    <property type="project" value="TreeGrafter"/>
</dbReference>
<dbReference type="PROSITE" id="PS00588">
    <property type="entry name" value="FLAGELLA_BB_ROD"/>
    <property type="match status" value="1"/>
</dbReference>
<evidence type="ECO:0000313" key="11">
    <source>
        <dbReference type="Proteomes" id="UP000191931"/>
    </source>
</evidence>
<feature type="domain" description="Flagellar hook protein FlgE/F/G-like D1" evidence="9">
    <location>
        <begin position="89"/>
        <end position="147"/>
    </location>
</feature>
<sequence>MALSSSLFTGTSGLINMGNVMQVVSNNIANSNTVGFKKGVSSFADTLNQTVSTQSGVDQIGRGMSIGEVAQSFGQGSFESTGNVTDLSIGGDGFFIVSDMDAEASFYTRAGNFHFDEAGKLVNPNGYVVQGWELDSETGDDVGAIGNIIMDTFTSPPQQSTEITAITNLDADAISKSDVMANYWDATNEDAYVGGERYEYQTVIKVYDSLGSAHDVSIYYDKKSGTEWEYMIACEPGDDKRELLQSTSAKGLLAKGTITFSESSGDIIDITMNELTGRIGNLSSSGVNDDEDIHFTIEDTETMKEDGYGFELKFDGTEWSLSHLLFDENGGNIENQVLDISTTTRRTITPGTDGIYNDLGDYSFISAGGAAPWSAGASTPALGPSGIITNTANVLEFELASGTVIRYDFDAAGAVANDALSFTLDAPTAVKNYPDATISYSDGENIYIRLNNDDQEDDVKIALDKPSDTGDVVLFDINAEKDIHVQGIDGSNFVGETKNGNTTIEVNDPSVMTIDDEGINIVWYPEEKLWRWGNPDVAAQEGNLIPEITYSGDAAFSPSPFVITPSPANPGDPSAMTKYVKDLQLAYDNVNGTWDWNMPFKSTGEDIVDEDLNLGVVDAQRTITPDATNGVFQDAGDYVITFDGPAPAGGGTNWGLTAAPAGTTINAAANNADVLEITLVSGTVIRYDFDSSVSHNDSITFTVDPSPPTVYPDAAITAGTNVNINFDGNGGDDLTIDLSGAAAAPGAGSTLILTVDPDSPPEEYQEATLTGDQKKAMIDLDGSGNEDDTDDIIFSFTKPLDITGFKDVSLIEFDISGSTAWKPIAKDDIRDTGYFSFTADFLGGDNGSTENNIKFDIGAKFDGANFQNDSMSTTQYAKASTTVFQTADGYAAGDLEGVDIATDGTITGIYSNGELIPLFRVGLAKFLNNNGLYNAGGNLFRETRDSGDAITNRPGQNGLGTLSPSSLEMSNVDISEEFVKMITTQRGFQANSKTVTTVDDMMNTVIGMKR</sequence>
<feature type="domain" description="Flagellar basal body rod protein N-terminal" evidence="6">
    <location>
        <begin position="9"/>
        <end position="37"/>
    </location>
</feature>
<evidence type="ECO:0000259" key="6">
    <source>
        <dbReference type="Pfam" id="PF00460"/>
    </source>
</evidence>
<dbReference type="NCBIfam" id="TIGR03506">
    <property type="entry name" value="FlgEFG_subfam"/>
    <property type="match status" value="2"/>
</dbReference>
<evidence type="ECO:0000256" key="4">
    <source>
        <dbReference type="ARBA" id="ARBA00023143"/>
    </source>
</evidence>
<dbReference type="Gene3D" id="2.60.98.20">
    <property type="entry name" value="Flagellar hook protein FlgE"/>
    <property type="match status" value="1"/>
</dbReference>
<keyword evidence="4 5" id="KW-0975">Bacterial flagellum</keyword>
<dbReference type="STRING" id="1246637.MTBBW1_1730050"/>
<comment type="function">
    <text evidence="5">A flexible structure which links the flagellar filament to the drive apparatus in the basal body.</text>
</comment>
<dbReference type="Pfam" id="PF22692">
    <property type="entry name" value="LlgE_F_G_D1"/>
    <property type="match status" value="1"/>
</dbReference>
<organism evidence="10 11">
    <name type="scientific">Desulfamplus magnetovallimortis</name>
    <dbReference type="NCBI Taxonomy" id="1246637"/>
    <lineage>
        <taxon>Bacteria</taxon>
        <taxon>Pseudomonadati</taxon>
        <taxon>Thermodesulfobacteriota</taxon>
        <taxon>Desulfobacteria</taxon>
        <taxon>Desulfobacterales</taxon>
        <taxon>Desulfobacteraceae</taxon>
        <taxon>Desulfamplus</taxon>
    </lineage>
</organism>
<dbReference type="RefSeq" id="WP_245809471.1">
    <property type="nucleotide sequence ID" value="NZ_LT828552.1"/>
</dbReference>
<dbReference type="InterPro" id="IPR001444">
    <property type="entry name" value="Flag_bb_rod_N"/>
</dbReference>
<dbReference type="InterPro" id="IPR010930">
    <property type="entry name" value="Flg_bb/hook_C_dom"/>
</dbReference>
<feature type="domain" description="Flagellar hook protein FlgE D2" evidence="8">
    <location>
        <begin position="196"/>
        <end position="301"/>
    </location>
</feature>
<evidence type="ECO:0000256" key="2">
    <source>
        <dbReference type="ARBA" id="ARBA00009677"/>
    </source>
</evidence>
<dbReference type="GO" id="GO:0009424">
    <property type="term" value="C:bacterial-type flagellum hook"/>
    <property type="evidence" value="ECO:0007669"/>
    <property type="project" value="TreeGrafter"/>
</dbReference>
<dbReference type="InterPro" id="IPR019776">
    <property type="entry name" value="Flagellar_basal_body_rod_CS"/>
</dbReference>
<evidence type="ECO:0000256" key="5">
    <source>
        <dbReference type="RuleBase" id="RU362116"/>
    </source>
</evidence>
<dbReference type="AlphaFoldDB" id="A0A1W1H9Z3"/>
<evidence type="ECO:0000259" key="9">
    <source>
        <dbReference type="Pfam" id="PF22692"/>
    </source>
</evidence>
<evidence type="ECO:0000256" key="1">
    <source>
        <dbReference type="ARBA" id="ARBA00004117"/>
    </source>
</evidence>
<evidence type="ECO:0000256" key="3">
    <source>
        <dbReference type="ARBA" id="ARBA00019015"/>
    </source>
</evidence>
<feature type="domain" description="Flagellar basal-body/hook protein C-terminal" evidence="7">
    <location>
        <begin position="966"/>
        <end position="1007"/>
    </location>
</feature>
<reference evidence="10 11" key="1">
    <citation type="submission" date="2017-03" db="EMBL/GenBank/DDBJ databases">
        <authorList>
            <person name="Afonso C.L."/>
            <person name="Miller P.J."/>
            <person name="Scott M.A."/>
            <person name="Spackman E."/>
            <person name="Goraichik I."/>
            <person name="Dimitrov K.M."/>
            <person name="Suarez D.L."/>
            <person name="Swayne D.E."/>
        </authorList>
    </citation>
    <scope>NUCLEOTIDE SEQUENCE [LARGE SCALE GENOMIC DNA]</scope>
    <source>
        <strain evidence="10">PRJEB14757</strain>
    </source>
</reference>
<keyword evidence="11" id="KW-1185">Reference proteome</keyword>
<protein>
    <recommendedName>
        <fullName evidence="3 5">Flagellar hook protein FlgE</fullName>
    </recommendedName>
</protein>
<dbReference type="SUPFAM" id="SSF117143">
    <property type="entry name" value="Flagellar hook protein flgE"/>
    <property type="match status" value="1"/>
</dbReference>
<dbReference type="InterPro" id="IPR020013">
    <property type="entry name" value="Flagellar_FlgE/F/G"/>
</dbReference>
<accession>A0A1W1H9Z3</accession>
<name>A0A1W1H9Z3_9BACT</name>
<dbReference type="InterPro" id="IPR053967">
    <property type="entry name" value="LlgE_F_G-like_D1"/>
</dbReference>
<proteinExistence type="inferred from homology"/>
<dbReference type="EMBL" id="FWEV01000083">
    <property type="protein sequence ID" value="SLM29252.1"/>
    <property type="molecule type" value="Genomic_DNA"/>
</dbReference>
<dbReference type="PANTHER" id="PTHR30435">
    <property type="entry name" value="FLAGELLAR PROTEIN"/>
    <property type="match status" value="1"/>
</dbReference>
<dbReference type="InterPro" id="IPR037925">
    <property type="entry name" value="FlgE/F/G-like"/>
</dbReference>
<dbReference type="Pfam" id="PF06429">
    <property type="entry name" value="Flg_bbr_C"/>
    <property type="match status" value="1"/>
</dbReference>
<evidence type="ECO:0000259" key="8">
    <source>
        <dbReference type="Pfam" id="PF07559"/>
    </source>
</evidence>
<dbReference type="InterPro" id="IPR037058">
    <property type="entry name" value="Falgellar_hook_FlgE_sf"/>
</dbReference>